<dbReference type="Proteomes" id="UP001149165">
    <property type="component" value="Unassembled WGS sequence"/>
</dbReference>
<dbReference type="CDD" id="cd07067">
    <property type="entry name" value="HP_PGM_like"/>
    <property type="match status" value="1"/>
</dbReference>
<name>A0A9W9FWA8_9EURO</name>
<evidence type="ECO:0000313" key="2">
    <source>
        <dbReference type="Proteomes" id="UP001149165"/>
    </source>
</evidence>
<dbReference type="OrthoDB" id="496981at2759"/>
<dbReference type="PANTHER" id="PTHR48100">
    <property type="entry name" value="BROAD-SPECIFICITY PHOSPHATASE YOR283W-RELATED"/>
    <property type="match status" value="1"/>
</dbReference>
<gene>
    <name evidence="1" type="ORF">N7456_004325</name>
</gene>
<dbReference type="InterPro" id="IPR013078">
    <property type="entry name" value="His_Pase_superF_clade-1"/>
</dbReference>
<dbReference type="InterPro" id="IPR050275">
    <property type="entry name" value="PGM_Phosphatase"/>
</dbReference>
<dbReference type="AlphaFoldDB" id="A0A9W9FWA8"/>
<proteinExistence type="predicted"/>
<dbReference type="Pfam" id="PF00300">
    <property type="entry name" value="His_Phos_1"/>
    <property type="match status" value="1"/>
</dbReference>
<dbReference type="PANTHER" id="PTHR48100:SF54">
    <property type="entry name" value="PHOSPHATASE SPAC5H10.03-RELATED"/>
    <property type="match status" value="1"/>
</dbReference>
<dbReference type="GO" id="GO:0016791">
    <property type="term" value="F:phosphatase activity"/>
    <property type="evidence" value="ECO:0007669"/>
    <property type="project" value="TreeGrafter"/>
</dbReference>
<evidence type="ECO:0000313" key="1">
    <source>
        <dbReference type="EMBL" id="KAJ5107650.1"/>
    </source>
</evidence>
<protein>
    <submittedName>
        <fullName evidence="1">Phosphoglycerate mutase family protein-like protein</fullName>
    </submittedName>
</protein>
<reference evidence="1" key="1">
    <citation type="submission" date="2022-11" db="EMBL/GenBank/DDBJ databases">
        <authorList>
            <person name="Petersen C."/>
        </authorList>
    </citation>
    <scope>NUCLEOTIDE SEQUENCE</scope>
    <source>
        <strain evidence="1">IBT 30069</strain>
    </source>
</reference>
<organism evidence="1 2">
    <name type="scientific">Penicillium angulare</name>
    <dbReference type="NCBI Taxonomy" id="116970"/>
    <lineage>
        <taxon>Eukaryota</taxon>
        <taxon>Fungi</taxon>
        <taxon>Dikarya</taxon>
        <taxon>Ascomycota</taxon>
        <taxon>Pezizomycotina</taxon>
        <taxon>Eurotiomycetes</taxon>
        <taxon>Eurotiomycetidae</taxon>
        <taxon>Eurotiales</taxon>
        <taxon>Aspergillaceae</taxon>
        <taxon>Penicillium</taxon>
    </lineage>
</organism>
<dbReference type="GO" id="GO:0005737">
    <property type="term" value="C:cytoplasm"/>
    <property type="evidence" value="ECO:0007669"/>
    <property type="project" value="TreeGrafter"/>
</dbReference>
<sequence length="243" mass="27343">MPPTLYVIRHAQGEHNVNDSHHIRDALLTDTGKAQCQELQEKFPFLQDVEVILASPLRRTIQTAAYTFAPELEKRQTPVILVPNAQEISSLACDIGHDTKITKSEAPNLIKDAAPLWSAANLGSTLVNESWNSKKGIYESSLPAVKQRAAEMRNWIYSRPERHVALVTHGGFLHYLTEDWRGYVRGKGTGYLNCEYRKLEFTEDSNEDESHLRECGNTLEKEARPAGLDAHVIHEIEAVEGCK</sequence>
<comment type="caution">
    <text evidence="1">The sequence shown here is derived from an EMBL/GenBank/DDBJ whole genome shotgun (WGS) entry which is preliminary data.</text>
</comment>
<accession>A0A9W9FWA8</accession>
<dbReference type="Gene3D" id="3.40.50.1240">
    <property type="entry name" value="Phosphoglycerate mutase-like"/>
    <property type="match status" value="1"/>
</dbReference>
<dbReference type="SUPFAM" id="SSF53254">
    <property type="entry name" value="Phosphoglycerate mutase-like"/>
    <property type="match status" value="1"/>
</dbReference>
<keyword evidence="2" id="KW-1185">Reference proteome</keyword>
<dbReference type="EMBL" id="JAPQKH010000003">
    <property type="protein sequence ID" value="KAJ5107650.1"/>
    <property type="molecule type" value="Genomic_DNA"/>
</dbReference>
<reference evidence="1" key="2">
    <citation type="journal article" date="2023" name="IMA Fungus">
        <title>Comparative genomic study of the Penicillium genus elucidates a diverse pangenome and 15 lateral gene transfer events.</title>
        <authorList>
            <person name="Petersen C."/>
            <person name="Sorensen T."/>
            <person name="Nielsen M.R."/>
            <person name="Sondergaard T.E."/>
            <person name="Sorensen J.L."/>
            <person name="Fitzpatrick D.A."/>
            <person name="Frisvad J.C."/>
            <person name="Nielsen K.L."/>
        </authorList>
    </citation>
    <scope>NUCLEOTIDE SEQUENCE</scope>
    <source>
        <strain evidence="1">IBT 30069</strain>
    </source>
</reference>
<dbReference type="SMART" id="SM00855">
    <property type="entry name" value="PGAM"/>
    <property type="match status" value="1"/>
</dbReference>
<dbReference type="InterPro" id="IPR029033">
    <property type="entry name" value="His_PPase_superfam"/>
</dbReference>